<feature type="transmembrane region" description="Helical" evidence="14">
    <location>
        <begin position="148"/>
        <end position="171"/>
    </location>
</feature>
<dbReference type="GO" id="GO:0005886">
    <property type="term" value="C:plasma membrane"/>
    <property type="evidence" value="ECO:0007669"/>
    <property type="project" value="UniProtKB-SubCell"/>
</dbReference>
<feature type="transmembrane region" description="Helical" evidence="14">
    <location>
        <begin position="84"/>
        <end position="103"/>
    </location>
</feature>
<proteinExistence type="inferred from homology"/>
<comment type="catalytic activity">
    <reaction evidence="13">
        <text>a 1,2-diacyl-sn-glycero-3-phosphate + CTP + H(+) = a CDP-1,2-diacyl-sn-glycerol + diphosphate</text>
        <dbReference type="Rhea" id="RHEA:16229"/>
        <dbReference type="ChEBI" id="CHEBI:15378"/>
        <dbReference type="ChEBI" id="CHEBI:33019"/>
        <dbReference type="ChEBI" id="CHEBI:37563"/>
        <dbReference type="ChEBI" id="CHEBI:58332"/>
        <dbReference type="ChEBI" id="CHEBI:58608"/>
        <dbReference type="EC" id="2.7.7.41"/>
    </reaction>
</comment>
<evidence type="ECO:0000256" key="13">
    <source>
        <dbReference type="RuleBase" id="RU003938"/>
    </source>
</evidence>
<dbReference type="PROSITE" id="PS01315">
    <property type="entry name" value="CDS"/>
    <property type="match status" value="1"/>
</dbReference>
<dbReference type="UniPathway" id="UPA00557">
    <property type="reaction ID" value="UER00614"/>
</dbReference>
<dbReference type="PANTHER" id="PTHR46382:SF1">
    <property type="entry name" value="PHOSPHATIDATE CYTIDYLYLTRANSFERASE"/>
    <property type="match status" value="1"/>
</dbReference>
<evidence type="ECO:0000256" key="9">
    <source>
        <dbReference type="ARBA" id="ARBA00023098"/>
    </source>
</evidence>
<evidence type="ECO:0000256" key="8">
    <source>
        <dbReference type="ARBA" id="ARBA00022989"/>
    </source>
</evidence>
<keyword evidence="3" id="KW-1003">Cell membrane</keyword>
<evidence type="ECO:0000256" key="4">
    <source>
        <dbReference type="ARBA" id="ARBA00022516"/>
    </source>
</evidence>
<evidence type="ECO:0000256" key="6">
    <source>
        <dbReference type="ARBA" id="ARBA00022692"/>
    </source>
</evidence>
<evidence type="ECO:0000256" key="11">
    <source>
        <dbReference type="ARBA" id="ARBA00023209"/>
    </source>
</evidence>
<keyword evidence="12" id="KW-1208">Phospholipid metabolism</keyword>
<evidence type="ECO:0000313" key="16">
    <source>
        <dbReference type="Proteomes" id="UP000039865"/>
    </source>
</evidence>
<keyword evidence="11" id="KW-0594">Phospholipid biosynthesis</keyword>
<evidence type="ECO:0000313" key="15">
    <source>
        <dbReference type="EMBL" id="CDW89544.1"/>
    </source>
</evidence>
<evidence type="ECO:0000256" key="12">
    <source>
        <dbReference type="ARBA" id="ARBA00023264"/>
    </source>
</evidence>
<evidence type="ECO:0000256" key="7">
    <source>
        <dbReference type="ARBA" id="ARBA00022695"/>
    </source>
</evidence>
<keyword evidence="6 13" id="KW-0812">Transmembrane</keyword>
<dbReference type="Proteomes" id="UP000039865">
    <property type="component" value="Unassembled WGS sequence"/>
</dbReference>
<evidence type="ECO:0000256" key="1">
    <source>
        <dbReference type="ARBA" id="ARBA00004651"/>
    </source>
</evidence>
<dbReference type="EC" id="2.7.7.41" evidence="13"/>
<name>A0A078B547_STYLE</name>
<evidence type="ECO:0000256" key="3">
    <source>
        <dbReference type="ARBA" id="ARBA00022475"/>
    </source>
</evidence>
<keyword evidence="10 14" id="KW-0472">Membrane</keyword>
<keyword evidence="8 14" id="KW-1133">Transmembrane helix</keyword>
<dbReference type="GO" id="GO:0004605">
    <property type="term" value="F:phosphatidate cytidylyltransferase activity"/>
    <property type="evidence" value="ECO:0007669"/>
    <property type="project" value="UniProtKB-EC"/>
</dbReference>
<gene>
    <name evidence="15" type="primary">Contig17512.g18633</name>
    <name evidence="15" type="ORF">STYLEM_18677</name>
</gene>
<keyword evidence="5 13" id="KW-0808">Transferase</keyword>
<protein>
    <recommendedName>
        <fullName evidence="13">Phosphatidate cytidylyltransferase</fullName>
        <ecNumber evidence="13">2.7.7.41</ecNumber>
    </recommendedName>
</protein>
<evidence type="ECO:0000256" key="2">
    <source>
        <dbReference type="ARBA" id="ARBA00010185"/>
    </source>
</evidence>
<keyword evidence="16" id="KW-1185">Reference proteome</keyword>
<feature type="transmembrane region" description="Helical" evidence="14">
    <location>
        <begin position="124"/>
        <end position="142"/>
    </location>
</feature>
<dbReference type="InParanoid" id="A0A078B547"/>
<dbReference type="OrthoDB" id="10260889at2759"/>
<keyword evidence="7 13" id="KW-0548">Nucleotidyltransferase</keyword>
<keyword evidence="4" id="KW-0444">Lipid biosynthesis</keyword>
<organism evidence="15 16">
    <name type="scientific">Stylonychia lemnae</name>
    <name type="common">Ciliate</name>
    <dbReference type="NCBI Taxonomy" id="5949"/>
    <lineage>
        <taxon>Eukaryota</taxon>
        <taxon>Sar</taxon>
        <taxon>Alveolata</taxon>
        <taxon>Ciliophora</taxon>
        <taxon>Intramacronucleata</taxon>
        <taxon>Spirotrichea</taxon>
        <taxon>Stichotrichia</taxon>
        <taxon>Sporadotrichida</taxon>
        <taxon>Oxytrichidae</taxon>
        <taxon>Stylonychinae</taxon>
        <taxon>Stylonychia</taxon>
    </lineage>
</organism>
<dbReference type="EMBL" id="CCKQ01017646">
    <property type="protein sequence ID" value="CDW89544.1"/>
    <property type="molecule type" value="Genomic_DNA"/>
</dbReference>
<dbReference type="InterPro" id="IPR000374">
    <property type="entry name" value="PC_trans"/>
</dbReference>
<keyword evidence="9" id="KW-0443">Lipid metabolism</keyword>
<accession>A0A078B547</accession>
<comment type="similarity">
    <text evidence="2 13">Belongs to the CDS family.</text>
</comment>
<comment type="pathway">
    <text evidence="13">Phospholipid metabolism; CDP-diacylglycerol biosynthesis; CDP-diacylglycerol from sn-glycerol 3-phosphate: step 3/3.</text>
</comment>
<reference evidence="15 16" key="1">
    <citation type="submission" date="2014-06" db="EMBL/GenBank/DDBJ databases">
        <authorList>
            <person name="Swart Estienne"/>
        </authorList>
    </citation>
    <scope>NUCLEOTIDE SEQUENCE [LARGE SCALE GENOMIC DNA]</scope>
    <source>
        <strain evidence="15 16">130c</strain>
    </source>
</reference>
<evidence type="ECO:0000256" key="10">
    <source>
        <dbReference type="ARBA" id="ARBA00023136"/>
    </source>
</evidence>
<dbReference type="AlphaFoldDB" id="A0A078B547"/>
<dbReference type="GO" id="GO:0016024">
    <property type="term" value="P:CDP-diacylglycerol biosynthetic process"/>
    <property type="evidence" value="ECO:0007669"/>
    <property type="project" value="UniProtKB-UniPathway"/>
</dbReference>
<feature type="transmembrane region" description="Helical" evidence="14">
    <location>
        <begin position="54"/>
        <end position="72"/>
    </location>
</feature>
<sequence length="229" mass="26303">MMQKTLNYVGETCDQTFVPHNHQLINVINDKYWSIAYLFLIHLFAQLQDSGKILLLHSMVMIVIIFVKFYHYNHFMHRKDKPKFIAITFCLAWQADNGGLFFGSAFGSRPFAQSLSPKKTREGIIGAFFLCFVSSLLMWVIAHYISDFLYVKIGLLDYAIIGAVSGVLAVLSDLTESFMKRCANVKDSSSFFPGHGGFFDRLDSILLPLVFVYWYMNTYLKYTFITSDL</sequence>
<comment type="subcellular location">
    <subcellularLocation>
        <location evidence="1">Cell membrane</location>
        <topology evidence="1">Multi-pass membrane protein</topology>
    </subcellularLocation>
</comment>
<dbReference type="Pfam" id="PF01148">
    <property type="entry name" value="CTP_transf_1"/>
    <property type="match status" value="1"/>
</dbReference>
<evidence type="ECO:0000256" key="14">
    <source>
        <dbReference type="SAM" id="Phobius"/>
    </source>
</evidence>
<evidence type="ECO:0000256" key="5">
    <source>
        <dbReference type="ARBA" id="ARBA00022679"/>
    </source>
</evidence>
<dbReference type="PANTHER" id="PTHR46382">
    <property type="entry name" value="PHOSPHATIDATE CYTIDYLYLTRANSFERASE"/>
    <property type="match status" value="1"/>
</dbReference>